<dbReference type="AlphaFoldDB" id="S8EP91"/>
<dbReference type="EMBL" id="KE504125">
    <property type="protein sequence ID" value="EPT04824.1"/>
    <property type="molecule type" value="Genomic_DNA"/>
</dbReference>
<evidence type="ECO:0000256" key="6">
    <source>
        <dbReference type="SAM" id="MobiDB-lite"/>
    </source>
</evidence>
<feature type="region of interest" description="Disordered" evidence="6">
    <location>
        <begin position="92"/>
        <end position="133"/>
    </location>
</feature>
<comment type="subcellular location">
    <subcellularLocation>
        <location evidence="1">Membrane</location>
        <topology evidence="1">Single-pass membrane protein</topology>
    </subcellularLocation>
</comment>
<keyword evidence="3 7" id="KW-0812">Transmembrane</keyword>
<dbReference type="InParanoid" id="S8EP91"/>
<dbReference type="GO" id="GO:0005737">
    <property type="term" value="C:cytoplasm"/>
    <property type="evidence" value="ECO:0007669"/>
    <property type="project" value="UniProtKB-ARBA"/>
</dbReference>
<dbReference type="STRING" id="743788.S8EP91"/>
<feature type="transmembrane region" description="Helical" evidence="7">
    <location>
        <begin position="223"/>
        <end position="242"/>
    </location>
</feature>
<dbReference type="Gene3D" id="1.20.5.110">
    <property type="match status" value="1"/>
</dbReference>
<evidence type="ECO:0000313" key="9">
    <source>
        <dbReference type="EMBL" id="EPT04824.1"/>
    </source>
</evidence>
<dbReference type="SMART" id="SM00397">
    <property type="entry name" value="t_SNARE"/>
    <property type="match status" value="1"/>
</dbReference>
<dbReference type="HOGENOM" id="CLU_053570_1_0_1"/>
<dbReference type="GO" id="GO:0016020">
    <property type="term" value="C:membrane"/>
    <property type="evidence" value="ECO:0007669"/>
    <property type="project" value="UniProtKB-SubCell"/>
</dbReference>
<dbReference type="Pfam" id="PF05739">
    <property type="entry name" value="SNARE"/>
    <property type="match status" value="1"/>
</dbReference>
<accession>S8EP91</accession>
<dbReference type="SUPFAM" id="SSF58038">
    <property type="entry name" value="SNARE fusion complex"/>
    <property type="match status" value="1"/>
</dbReference>
<reference evidence="9 10" key="1">
    <citation type="journal article" date="2012" name="Science">
        <title>The Paleozoic origin of enzymatic lignin decomposition reconstructed from 31 fungal genomes.</title>
        <authorList>
            <person name="Floudas D."/>
            <person name="Binder M."/>
            <person name="Riley R."/>
            <person name="Barry K."/>
            <person name="Blanchette R.A."/>
            <person name="Henrissat B."/>
            <person name="Martinez A.T."/>
            <person name="Otillar R."/>
            <person name="Spatafora J.W."/>
            <person name="Yadav J.S."/>
            <person name="Aerts A."/>
            <person name="Benoit I."/>
            <person name="Boyd A."/>
            <person name="Carlson A."/>
            <person name="Copeland A."/>
            <person name="Coutinho P.M."/>
            <person name="de Vries R.P."/>
            <person name="Ferreira P."/>
            <person name="Findley K."/>
            <person name="Foster B."/>
            <person name="Gaskell J."/>
            <person name="Glotzer D."/>
            <person name="Gorecki P."/>
            <person name="Heitman J."/>
            <person name="Hesse C."/>
            <person name="Hori C."/>
            <person name="Igarashi K."/>
            <person name="Jurgens J.A."/>
            <person name="Kallen N."/>
            <person name="Kersten P."/>
            <person name="Kohler A."/>
            <person name="Kuees U."/>
            <person name="Kumar T.K.A."/>
            <person name="Kuo A."/>
            <person name="LaButti K."/>
            <person name="Larrondo L.F."/>
            <person name="Lindquist E."/>
            <person name="Ling A."/>
            <person name="Lombard V."/>
            <person name="Lucas S."/>
            <person name="Lundell T."/>
            <person name="Martin R."/>
            <person name="McLaughlin D.J."/>
            <person name="Morgenstern I."/>
            <person name="Morin E."/>
            <person name="Murat C."/>
            <person name="Nagy L.G."/>
            <person name="Nolan M."/>
            <person name="Ohm R.A."/>
            <person name="Patyshakuliyeva A."/>
            <person name="Rokas A."/>
            <person name="Ruiz-Duenas F.J."/>
            <person name="Sabat G."/>
            <person name="Salamov A."/>
            <person name="Samejima M."/>
            <person name="Schmutz J."/>
            <person name="Slot J.C."/>
            <person name="St John F."/>
            <person name="Stenlid J."/>
            <person name="Sun H."/>
            <person name="Sun S."/>
            <person name="Syed K."/>
            <person name="Tsang A."/>
            <person name="Wiebenga A."/>
            <person name="Young D."/>
            <person name="Pisabarro A."/>
            <person name="Eastwood D.C."/>
            <person name="Martin F."/>
            <person name="Cullen D."/>
            <person name="Grigoriev I.V."/>
            <person name="Hibbett D.S."/>
        </authorList>
    </citation>
    <scope>NUCLEOTIDE SEQUENCE</scope>
    <source>
        <strain evidence="10">FP-58527</strain>
    </source>
</reference>
<dbReference type="OrthoDB" id="244190at2759"/>
<proteinExistence type="predicted"/>
<dbReference type="GO" id="GO:0012505">
    <property type="term" value="C:endomembrane system"/>
    <property type="evidence" value="ECO:0007669"/>
    <property type="project" value="UniProtKB-ARBA"/>
</dbReference>
<evidence type="ECO:0000256" key="7">
    <source>
        <dbReference type="SAM" id="Phobius"/>
    </source>
</evidence>
<name>S8EP91_FOMSC</name>
<dbReference type="CDD" id="cd15859">
    <property type="entry name" value="SNARE_SYN8"/>
    <property type="match status" value="1"/>
</dbReference>
<feature type="domain" description="T-SNARE coiled-coil homology" evidence="8">
    <location>
        <begin position="153"/>
        <end position="215"/>
    </location>
</feature>
<evidence type="ECO:0000259" key="8">
    <source>
        <dbReference type="PROSITE" id="PS50192"/>
    </source>
</evidence>
<dbReference type="InterPro" id="IPR000727">
    <property type="entry name" value="T_SNARE_dom"/>
</dbReference>
<dbReference type="PANTHER" id="PTHR12791">
    <property type="entry name" value="GOLGI SNARE BET1-RELATED"/>
    <property type="match status" value="1"/>
</dbReference>
<sequence length="244" mass="27199">MASLARLTSLSTQTLSLLLERQRLQTLSNPSASSLHIPQITRNMQQLRAGVLDLQEKEERPEAVNLLRSQYERMRTMLGPDGEAAGIQKLEEPESIVSMSPSTSSVESAQSSSTPFVPATKQQPPDVDAEPFTPYTDDPEAGYTDEEMLQMQHQMMNDQDVHLDRLSQSINRQRDLSLQINDELDVHTGLLEELDHELDHTGSRLSGARRSLDRVAKGAKENGSTVMIALLILVLLILIIIFKT</sequence>
<evidence type="ECO:0000256" key="1">
    <source>
        <dbReference type="ARBA" id="ARBA00004167"/>
    </source>
</evidence>
<dbReference type="Proteomes" id="UP000015241">
    <property type="component" value="Unassembled WGS sequence"/>
</dbReference>
<protein>
    <recommendedName>
        <fullName evidence="8">t-SNARE coiled-coil homology domain-containing protein</fullName>
    </recommendedName>
</protein>
<keyword evidence="2" id="KW-0813">Transport</keyword>
<keyword evidence="4 7" id="KW-1133">Transmembrane helix</keyword>
<dbReference type="eggNOG" id="ENOG502S813">
    <property type="taxonomic scope" value="Eukaryota"/>
</dbReference>
<dbReference type="PROSITE" id="PS50192">
    <property type="entry name" value="T_SNARE"/>
    <property type="match status" value="1"/>
</dbReference>
<evidence type="ECO:0000256" key="3">
    <source>
        <dbReference type="ARBA" id="ARBA00022692"/>
    </source>
</evidence>
<keyword evidence="5 7" id="KW-0472">Membrane</keyword>
<evidence type="ECO:0000256" key="5">
    <source>
        <dbReference type="ARBA" id="ARBA00023136"/>
    </source>
</evidence>
<evidence type="ECO:0000256" key="4">
    <source>
        <dbReference type="ARBA" id="ARBA00022989"/>
    </source>
</evidence>
<keyword evidence="10" id="KW-1185">Reference proteome</keyword>
<gene>
    <name evidence="9" type="ORF">FOMPIDRAFT_1021648</name>
</gene>
<feature type="compositionally biased region" description="Low complexity" evidence="6">
    <location>
        <begin position="95"/>
        <end position="113"/>
    </location>
</feature>
<organism evidence="9 10">
    <name type="scientific">Fomitopsis schrenkii</name>
    <name type="common">Brown rot fungus</name>
    <dbReference type="NCBI Taxonomy" id="2126942"/>
    <lineage>
        <taxon>Eukaryota</taxon>
        <taxon>Fungi</taxon>
        <taxon>Dikarya</taxon>
        <taxon>Basidiomycota</taxon>
        <taxon>Agaricomycotina</taxon>
        <taxon>Agaricomycetes</taxon>
        <taxon>Polyporales</taxon>
        <taxon>Fomitopsis</taxon>
    </lineage>
</organism>
<dbReference type="FunCoup" id="S8EP91">
    <property type="interactions" value="16"/>
</dbReference>
<evidence type="ECO:0000313" key="10">
    <source>
        <dbReference type="Proteomes" id="UP000015241"/>
    </source>
</evidence>
<evidence type="ECO:0000256" key="2">
    <source>
        <dbReference type="ARBA" id="ARBA00022448"/>
    </source>
</evidence>